<gene>
    <name evidence="1" type="ORF">PanWU01x14_232580</name>
</gene>
<protein>
    <submittedName>
        <fullName evidence="1">Uncharacterized protein</fullName>
    </submittedName>
</protein>
<evidence type="ECO:0000313" key="2">
    <source>
        <dbReference type="Proteomes" id="UP000237105"/>
    </source>
</evidence>
<keyword evidence="2" id="KW-1185">Reference proteome</keyword>
<dbReference type="Proteomes" id="UP000237105">
    <property type="component" value="Unassembled WGS sequence"/>
</dbReference>
<comment type="caution">
    <text evidence="1">The sequence shown here is derived from an EMBL/GenBank/DDBJ whole genome shotgun (WGS) entry which is preliminary data.</text>
</comment>
<name>A0A2P5BJY1_PARAD</name>
<dbReference type="EMBL" id="JXTB01000267">
    <property type="protein sequence ID" value="PON49098.1"/>
    <property type="molecule type" value="Genomic_DNA"/>
</dbReference>
<evidence type="ECO:0000313" key="1">
    <source>
        <dbReference type="EMBL" id="PON49098.1"/>
    </source>
</evidence>
<accession>A0A2P5BJY1</accession>
<organism evidence="1 2">
    <name type="scientific">Parasponia andersonii</name>
    <name type="common">Sponia andersonii</name>
    <dbReference type="NCBI Taxonomy" id="3476"/>
    <lineage>
        <taxon>Eukaryota</taxon>
        <taxon>Viridiplantae</taxon>
        <taxon>Streptophyta</taxon>
        <taxon>Embryophyta</taxon>
        <taxon>Tracheophyta</taxon>
        <taxon>Spermatophyta</taxon>
        <taxon>Magnoliopsida</taxon>
        <taxon>eudicotyledons</taxon>
        <taxon>Gunneridae</taxon>
        <taxon>Pentapetalae</taxon>
        <taxon>rosids</taxon>
        <taxon>fabids</taxon>
        <taxon>Rosales</taxon>
        <taxon>Cannabaceae</taxon>
        <taxon>Parasponia</taxon>
    </lineage>
</organism>
<sequence>MEKFDIYIVLFGDRHENRDQTVEILPRFVYHRSGEDPDSNWISYMSNLAILGTRNSVKRSVCGIEAPTRSWFFHKRTIERVGLVPDPPMCRYGPTDVAESVNLSRIFLLITSPFGRCRKCGCPSKFGRRHTGIPSGYELGVRQAVITHSSQLSRWLGKSLGLGS</sequence>
<reference evidence="2" key="1">
    <citation type="submission" date="2016-06" db="EMBL/GenBank/DDBJ databases">
        <title>Parallel loss of symbiosis genes in relatives of nitrogen-fixing non-legume Parasponia.</title>
        <authorList>
            <person name="Van Velzen R."/>
            <person name="Holmer R."/>
            <person name="Bu F."/>
            <person name="Rutten L."/>
            <person name="Van Zeijl A."/>
            <person name="Liu W."/>
            <person name="Santuari L."/>
            <person name="Cao Q."/>
            <person name="Sharma T."/>
            <person name="Shen D."/>
            <person name="Roswanjaya Y."/>
            <person name="Wardhani T."/>
            <person name="Kalhor M.S."/>
            <person name="Jansen J."/>
            <person name="Van den Hoogen J."/>
            <person name="Gungor B."/>
            <person name="Hartog M."/>
            <person name="Hontelez J."/>
            <person name="Verver J."/>
            <person name="Yang W.-C."/>
            <person name="Schijlen E."/>
            <person name="Repin R."/>
            <person name="Schilthuizen M."/>
            <person name="Schranz E."/>
            <person name="Heidstra R."/>
            <person name="Miyata K."/>
            <person name="Fedorova E."/>
            <person name="Kohlen W."/>
            <person name="Bisseling T."/>
            <person name="Smit S."/>
            <person name="Geurts R."/>
        </authorList>
    </citation>
    <scope>NUCLEOTIDE SEQUENCE [LARGE SCALE GENOMIC DNA]</scope>
    <source>
        <strain evidence="2">cv. WU1-14</strain>
    </source>
</reference>
<proteinExistence type="predicted"/>
<dbReference type="AlphaFoldDB" id="A0A2P5BJY1"/>